<dbReference type="PANTHER" id="PTHR45398">
    <property type="match status" value="1"/>
</dbReference>
<dbReference type="GO" id="GO:0003824">
    <property type="term" value="F:catalytic activity"/>
    <property type="evidence" value="ECO:0007669"/>
    <property type="project" value="InterPro"/>
</dbReference>
<gene>
    <name evidence="2" type="ORF">FHX68_3047</name>
</gene>
<keyword evidence="3" id="KW-1185">Reference proteome</keyword>
<dbReference type="CDD" id="cd19531">
    <property type="entry name" value="LCL_NRPS-like"/>
    <property type="match status" value="1"/>
</dbReference>
<dbReference type="Proteomes" id="UP000319804">
    <property type="component" value="Unassembled WGS sequence"/>
</dbReference>
<feature type="domain" description="Condensation" evidence="1">
    <location>
        <begin position="12"/>
        <end position="436"/>
    </location>
</feature>
<dbReference type="Gene3D" id="3.30.559.10">
    <property type="entry name" value="Chloramphenicol acetyltransferase-like domain"/>
    <property type="match status" value="1"/>
</dbReference>
<dbReference type="SUPFAM" id="SSF52777">
    <property type="entry name" value="CoA-dependent acyltransferases"/>
    <property type="match status" value="2"/>
</dbReference>
<dbReference type="InterPro" id="IPR023213">
    <property type="entry name" value="CAT-like_dom_sf"/>
</dbReference>
<name>A0A4Y3UN64_9MICO</name>
<sequence>MSASSRILASGPLSLTQEQLWFLAGMDPESAFYNVPVVSRVRGLLDIDVLRNAVRGVVTSQAVLRTEIVAADGGAVQRVTDRTDIDIDVREVVDEKAAAALATELSSLPFDLATGPIRVSVLRWHPERAYLVVVLHHIACDGWSMEVLFSQLLGAIAAPDSGAEASTELAPPTYLEHSLRQRERLQGDHLDTLVGYWRNHLQNAPAEIALPHDFRRPETGRHDGDRVDCALDESVSERIIGIAKKWRSTPFIVLLTCFAISLSQQSGDADVVVGCPVANRNRREDDGVVGYYADTLALRCSVDASATFREVHDAVKAGVLGGFRHRELPFGMLVRSIAPPRSAANPLFQVMFALQNVPRRPRPEGDGGLSYEVLPDARPTAIFDLRLDLTQRDGRFLGFLEYSTAIFTRQRAEAMHAHWQAVVHDAVADPEGPIAALGNGGADDGGFSADLDEVWET</sequence>
<evidence type="ECO:0000259" key="1">
    <source>
        <dbReference type="Pfam" id="PF00668"/>
    </source>
</evidence>
<accession>A0A4Y3UN64</accession>
<dbReference type="OrthoDB" id="2472181at2"/>
<dbReference type="RefSeq" id="WP_141380404.1">
    <property type="nucleotide sequence ID" value="NZ_BJNA01000022.1"/>
</dbReference>
<protein>
    <submittedName>
        <fullName evidence="2">Condensation domain-containing protein</fullName>
    </submittedName>
</protein>
<reference evidence="2 3" key="1">
    <citation type="submission" date="2019-06" db="EMBL/GenBank/DDBJ databases">
        <title>Sequencing the genomes of 1000 actinobacteria strains.</title>
        <authorList>
            <person name="Klenk H.-P."/>
        </authorList>
    </citation>
    <scope>NUCLEOTIDE SEQUENCE [LARGE SCALE GENOMIC DNA]</scope>
    <source>
        <strain evidence="2 3">DSM 20427</strain>
    </source>
</reference>
<dbReference type="InterPro" id="IPR001242">
    <property type="entry name" value="Condensation_dom"/>
</dbReference>
<dbReference type="Gene3D" id="3.30.559.30">
    <property type="entry name" value="Nonribosomal peptide synthetase, condensation domain"/>
    <property type="match status" value="1"/>
</dbReference>
<dbReference type="EMBL" id="VFPS01000008">
    <property type="protein sequence ID" value="TQM90243.1"/>
    <property type="molecule type" value="Genomic_DNA"/>
</dbReference>
<dbReference type="GO" id="GO:0008610">
    <property type="term" value="P:lipid biosynthetic process"/>
    <property type="evidence" value="ECO:0007669"/>
    <property type="project" value="UniProtKB-ARBA"/>
</dbReference>
<evidence type="ECO:0000313" key="3">
    <source>
        <dbReference type="Proteomes" id="UP000319804"/>
    </source>
</evidence>
<dbReference type="PANTHER" id="PTHR45398:SF1">
    <property type="entry name" value="ENZYME, PUTATIVE (JCVI)-RELATED"/>
    <property type="match status" value="1"/>
</dbReference>
<comment type="caution">
    <text evidence="2">The sequence shown here is derived from an EMBL/GenBank/DDBJ whole genome shotgun (WGS) entry which is preliminary data.</text>
</comment>
<dbReference type="Pfam" id="PF00668">
    <property type="entry name" value="Condensation"/>
    <property type="match status" value="1"/>
</dbReference>
<organism evidence="2 3">
    <name type="scientific">Microbacterium lacticum</name>
    <dbReference type="NCBI Taxonomy" id="33885"/>
    <lineage>
        <taxon>Bacteria</taxon>
        <taxon>Bacillati</taxon>
        <taxon>Actinomycetota</taxon>
        <taxon>Actinomycetes</taxon>
        <taxon>Micrococcales</taxon>
        <taxon>Microbacteriaceae</taxon>
        <taxon>Microbacterium</taxon>
    </lineage>
</organism>
<proteinExistence type="predicted"/>
<evidence type="ECO:0000313" key="2">
    <source>
        <dbReference type="EMBL" id="TQM90243.1"/>
    </source>
</evidence>
<dbReference type="AlphaFoldDB" id="A0A4Y3UN64"/>